<dbReference type="AlphaFoldDB" id="A0A5D3KFQ5"/>
<keyword evidence="1" id="KW-1133">Transmembrane helix</keyword>
<keyword evidence="1" id="KW-0812">Transmembrane</keyword>
<evidence type="ECO:0000256" key="1">
    <source>
        <dbReference type="SAM" id="Phobius"/>
    </source>
</evidence>
<evidence type="ECO:0000313" key="3">
    <source>
        <dbReference type="Proteomes" id="UP000324758"/>
    </source>
</evidence>
<dbReference type="EMBL" id="VSSS01000024">
    <property type="protein sequence ID" value="TYL95551.1"/>
    <property type="molecule type" value="Genomic_DNA"/>
</dbReference>
<organism evidence="2 3">
    <name type="scientific">Bradyrhizobium rifense</name>
    <dbReference type="NCBI Taxonomy" id="515499"/>
    <lineage>
        <taxon>Bacteria</taxon>
        <taxon>Pseudomonadati</taxon>
        <taxon>Pseudomonadota</taxon>
        <taxon>Alphaproteobacteria</taxon>
        <taxon>Hyphomicrobiales</taxon>
        <taxon>Nitrobacteraceae</taxon>
        <taxon>Bradyrhizobium</taxon>
    </lineage>
</organism>
<feature type="transmembrane region" description="Helical" evidence="1">
    <location>
        <begin position="37"/>
        <end position="56"/>
    </location>
</feature>
<keyword evidence="1" id="KW-0472">Membrane</keyword>
<keyword evidence="3" id="KW-1185">Reference proteome</keyword>
<accession>A0A5D3KFQ5</accession>
<sequence>MGPWKCVALLSTSSAGSPRKCCSRYRDATRSNPMMDILMLALGLGFFALAIGYTYACERL</sequence>
<protein>
    <submittedName>
        <fullName evidence="2">Uncharacterized protein</fullName>
    </submittedName>
</protein>
<evidence type="ECO:0000313" key="2">
    <source>
        <dbReference type="EMBL" id="TYL95551.1"/>
    </source>
</evidence>
<reference evidence="2 3" key="1">
    <citation type="submission" date="2019-08" db="EMBL/GenBank/DDBJ databases">
        <title>Bradyrhizobium hipponensis sp. nov., a rhizobium isolated from a Lupinus angustifolius root nodule in Tunisia.</title>
        <authorList>
            <person name="Off K."/>
            <person name="Rejili M."/>
            <person name="Mars M."/>
            <person name="Brachmann A."/>
            <person name="Marin M."/>
        </authorList>
    </citation>
    <scope>NUCLEOTIDE SEQUENCE [LARGE SCALE GENOMIC DNA]</scope>
    <source>
        <strain evidence="2 3">CTAW71</strain>
    </source>
</reference>
<dbReference type="Proteomes" id="UP000324758">
    <property type="component" value="Unassembled WGS sequence"/>
</dbReference>
<proteinExistence type="predicted"/>
<comment type="caution">
    <text evidence="2">The sequence shown here is derived from an EMBL/GenBank/DDBJ whole genome shotgun (WGS) entry which is preliminary data.</text>
</comment>
<gene>
    <name evidence="2" type="ORF">FXB40_14360</name>
</gene>
<name>A0A5D3KFQ5_9BRAD</name>